<evidence type="ECO:0000313" key="2">
    <source>
        <dbReference type="EMBL" id="KNE57374.1"/>
    </source>
</evidence>
<dbReference type="EMBL" id="GG745331">
    <property type="protein sequence ID" value="KNE57374.1"/>
    <property type="molecule type" value="Genomic_DNA"/>
</dbReference>
<name>A0A0L0S4R6_ALLM3</name>
<evidence type="ECO:0000256" key="1">
    <source>
        <dbReference type="SAM" id="Coils"/>
    </source>
</evidence>
<dbReference type="STRING" id="578462.A0A0L0S4R6"/>
<gene>
    <name evidence="2" type="ORF">AMAG_03096</name>
</gene>
<dbReference type="PANTHER" id="PTHR33488:SF2">
    <property type="entry name" value="EARLY ENDOSOME ANTIGEN 1-LIKE"/>
    <property type="match status" value="1"/>
</dbReference>
<evidence type="ECO:0000313" key="3">
    <source>
        <dbReference type="Proteomes" id="UP000054350"/>
    </source>
</evidence>
<accession>A0A0L0S4R6</accession>
<keyword evidence="3" id="KW-1185">Reference proteome</keyword>
<dbReference type="eggNOG" id="ENOG502QVK4">
    <property type="taxonomic scope" value="Eukaryota"/>
</dbReference>
<proteinExistence type="predicted"/>
<feature type="coiled-coil region" evidence="1">
    <location>
        <begin position="409"/>
        <end position="436"/>
    </location>
</feature>
<protein>
    <submittedName>
        <fullName evidence="2">Uncharacterized protein</fullName>
    </submittedName>
</protein>
<reference evidence="2 3" key="1">
    <citation type="submission" date="2009-11" db="EMBL/GenBank/DDBJ databases">
        <title>Annotation of Allomyces macrogynus ATCC 38327.</title>
        <authorList>
            <consortium name="The Broad Institute Genome Sequencing Platform"/>
            <person name="Russ C."/>
            <person name="Cuomo C."/>
            <person name="Burger G."/>
            <person name="Gray M.W."/>
            <person name="Holland P.W.H."/>
            <person name="King N."/>
            <person name="Lang F.B.F."/>
            <person name="Roger A.J."/>
            <person name="Ruiz-Trillo I."/>
            <person name="Young S.K."/>
            <person name="Zeng Q."/>
            <person name="Gargeya S."/>
            <person name="Fitzgerald M."/>
            <person name="Haas B."/>
            <person name="Abouelleil A."/>
            <person name="Alvarado L."/>
            <person name="Arachchi H.M."/>
            <person name="Berlin A."/>
            <person name="Chapman S.B."/>
            <person name="Gearin G."/>
            <person name="Goldberg J."/>
            <person name="Griggs A."/>
            <person name="Gujja S."/>
            <person name="Hansen M."/>
            <person name="Heiman D."/>
            <person name="Howarth C."/>
            <person name="Larimer J."/>
            <person name="Lui A."/>
            <person name="MacDonald P.J.P."/>
            <person name="McCowen C."/>
            <person name="Montmayeur A."/>
            <person name="Murphy C."/>
            <person name="Neiman D."/>
            <person name="Pearson M."/>
            <person name="Priest M."/>
            <person name="Roberts A."/>
            <person name="Saif S."/>
            <person name="Shea T."/>
            <person name="Sisk P."/>
            <person name="Stolte C."/>
            <person name="Sykes S."/>
            <person name="Wortman J."/>
            <person name="Nusbaum C."/>
            <person name="Birren B."/>
        </authorList>
    </citation>
    <scope>NUCLEOTIDE SEQUENCE [LARGE SCALE GENOMIC DNA]</scope>
    <source>
        <strain evidence="2 3">ATCC 38327</strain>
    </source>
</reference>
<dbReference type="OMA" id="AHIFDCK"/>
<dbReference type="VEuPathDB" id="FungiDB:AMAG_03096"/>
<keyword evidence="1" id="KW-0175">Coiled coil</keyword>
<dbReference type="OrthoDB" id="5406275at2759"/>
<dbReference type="PANTHER" id="PTHR33488">
    <property type="entry name" value="ZGC:162509"/>
    <property type="match status" value="1"/>
</dbReference>
<dbReference type="Proteomes" id="UP000054350">
    <property type="component" value="Unassembled WGS sequence"/>
</dbReference>
<feature type="coiled-coil region" evidence="1">
    <location>
        <begin position="186"/>
        <end position="230"/>
    </location>
</feature>
<sequence length="742" mass="80420">MVAQLSKQAEAVSALSKPSQRARDTALSLCVDSPWEDYLSPAPMCIALLGQLQLVATKRDFSIKESAPIGGFQYVKFPDSFRACLVQVTNDGWCAFNTAHTNMNSIRLLAMGMPDKIETVFKILVLGGDKDVQIVLPDVLKSVSRNAVKCETLAKAVDAQFSGVMMLANELLAVCTNQKGVSEQKLREAEATRQATEIMAAELDKQKELQRKQVEELKEMSKNADQLFKETVGKMPSGWDMLGMNMVESIGKTVCNAADRLLNMGVPMLLTAASPTAAAQLGTGGVGAQPQEPATGAAGAPNPKLAKMWQKAAKDAKTAPLQIPAAIDKALDVADQLLGAVQALFALDPSTGTPKGATTDSTAAAGQGPAFIVAILANTIKMLTEMPQTQVAIDELDIAKKASDLATRIQKINGQMNKDDKELAQLAAQAEQLVQRQQAYGAMAKVSRSRELAPTTSPGMYQTMTKAKGLSAAEMQQRNWQASMEATQSAARDAHDRFDKQFTALQEMQTRHAKLMAEMSQVKVDEINFAGIIDVLKKGIMAISELRAQWQSLCRFFSNLVTIVETCNENIKCLTETSSNYAKIRLSDGSTLDKLGRDVVFDLCVKSDAVARVVEMISGTYVEVSTKFIMRPLTELGKIAALDAGKDSAEIQRLQKGLLKDMAAAQGAIVDLVLEKKEGFKAEIHARTMQVDKTLSGLIPPPPAEIKKQIQEAQKVVENERETIKQEKEEIYESAGLANLFS</sequence>
<reference evidence="3" key="2">
    <citation type="submission" date="2009-11" db="EMBL/GenBank/DDBJ databases">
        <title>The Genome Sequence of Allomyces macrogynus strain ATCC 38327.</title>
        <authorList>
            <consortium name="The Broad Institute Genome Sequencing Platform"/>
            <person name="Russ C."/>
            <person name="Cuomo C."/>
            <person name="Shea T."/>
            <person name="Young S.K."/>
            <person name="Zeng Q."/>
            <person name="Koehrsen M."/>
            <person name="Haas B."/>
            <person name="Borodovsky M."/>
            <person name="Guigo R."/>
            <person name="Alvarado L."/>
            <person name="Berlin A."/>
            <person name="Borenstein D."/>
            <person name="Chen Z."/>
            <person name="Engels R."/>
            <person name="Freedman E."/>
            <person name="Gellesch M."/>
            <person name="Goldberg J."/>
            <person name="Griggs A."/>
            <person name="Gujja S."/>
            <person name="Heiman D."/>
            <person name="Hepburn T."/>
            <person name="Howarth C."/>
            <person name="Jen D."/>
            <person name="Larson L."/>
            <person name="Lewis B."/>
            <person name="Mehta T."/>
            <person name="Park D."/>
            <person name="Pearson M."/>
            <person name="Roberts A."/>
            <person name="Saif S."/>
            <person name="Shenoy N."/>
            <person name="Sisk P."/>
            <person name="Stolte C."/>
            <person name="Sykes S."/>
            <person name="Walk T."/>
            <person name="White J."/>
            <person name="Yandava C."/>
            <person name="Burger G."/>
            <person name="Gray M.W."/>
            <person name="Holland P.W.H."/>
            <person name="King N."/>
            <person name="Lang F.B.F."/>
            <person name="Roger A.J."/>
            <person name="Ruiz-Trillo I."/>
            <person name="Lander E."/>
            <person name="Nusbaum C."/>
        </authorList>
    </citation>
    <scope>NUCLEOTIDE SEQUENCE [LARGE SCALE GENOMIC DNA]</scope>
    <source>
        <strain evidence="3">ATCC 38327</strain>
    </source>
</reference>
<organism evidence="2 3">
    <name type="scientific">Allomyces macrogynus (strain ATCC 38327)</name>
    <name type="common">Allomyces javanicus var. macrogynus</name>
    <dbReference type="NCBI Taxonomy" id="578462"/>
    <lineage>
        <taxon>Eukaryota</taxon>
        <taxon>Fungi</taxon>
        <taxon>Fungi incertae sedis</taxon>
        <taxon>Blastocladiomycota</taxon>
        <taxon>Blastocladiomycetes</taxon>
        <taxon>Blastocladiales</taxon>
        <taxon>Blastocladiaceae</taxon>
        <taxon>Allomyces</taxon>
    </lineage>
</organism>
<dbReference type="AlphaFoldDB" id="A0A0L0S4R6"/>